<dbReference type="RefSeq" id="WP_012108121.1">
    <property type="nucleotide sequence ID" value="NC_009714.1"/>
</dbReference>
<protein>
    <submittedName>
        <fullName evidence="8">RDD protein</fullName>
    </submittedName>
</protein>
<dbReference type="InterPro" id="IPR051791">
    <property type="entry name" value="Pra-immunoreactive"/>
</dbReference>
<evidence type="ECO:0000256" key="2">
    <source>
        <dbReference type="ARBA" id="ARBA00022475"/>
    </source>
</evidence>
<dbReference type="KEGG" id="cha:CHAB381_0234"/>
<dbReference type="STRING" id="360107.CHAB381_0234"/>
<keyword evidence="4 6" id="KW-1133">Transmembrane helix</keyword>
<evidence type="ECO:0000259" key="7">
    <source>
        <dbReference type="Pfam" id="PF06271"/>
    </source>
</evidence>
<evidence type="ECO:0000256" key="4">
    <source>
        <dbReference type="ARBA" id="ARBA00022989"/>
    </source>
</evidence>
<keyword evidence="9" id="KW-1185">Reference proteome</keyword>
<accession>A7HZZ9</accession>
<evidence type="ECO:0000256" key="5">
    <source>
        <dbReference type="ARBA" id="ARBA00023136"/>
    </source>
</evidence>
<dbReference type="eggNOG" id="COG1714">
    <property type="taxonomic scope" value="Bacteria"/>
</dbReference>
<comment type="subcellular location">
    <subcellularLocation>
        <location evidence="1">Cell membrane</location>
        <topology evidence="1">Multi-pass membrane protein</topology>
    </subcellularLocation>
</comment>
<dbReference type="Pfam" id="PF06271">
    <property type="entry name" value="RDD"/>
    <property type="match status" value="1"/>
</dbReference>
<sequence length="141" mass="16242">MLKEQNFTIASNAKRIISFGIDELLMSFLFFAIYSKELFGAPSKEAMIATISALSFQYYLIKTIYHTFFIYKFGATLGKYLCKIRCVCVDGNMNFSAALLRATVRILSEFLFYIGFVWALFDPYKQTWQDKVAKTLVVNVE</sequence>
<evidence type="ECO:0000313" key="8">
    <source>
        <dbReference type="EMBL" id="ABS52090.1"/>
    </source>
</evidence>
<name>A7HZZ9_CAMHC</name>
<gene>
    <name evidence="8" type="ordered locus">CHAB381_0234</name>
</gene>
<keyword evidence="3 6" id="KW-0812">Transmembrane</keyword>
<dbReference type="InterPro" id="IPR010432">
    <property type="entry name" value="RDD"/>
</dbReference>
<dbReference type="GO" id="GO:0005886">
    <property type="term" value="C:plasma membrane"/>
    <property type="evidence" value="ECO:0007669"/>
    <property type="project" value="UniProtKB-SubCell"/>
</dbReference>
<feature type="transmembrane region" description="Helical" evidence="6">
    <location>
        <begin position="16"/>
        <end position="34"/>
    </location>
</feature>
<dbReference type="AlphaFoldDB" id="A7HZZ9"/>
<evidence type="ECO:0000256" key="3">
    <source>
        <dbReference type="ARBA" id="ARBA00022692"/>
    </source>
</evidence>
<dbReference type="EMBL" id="CP000776">
    <property type="protein sequence ID" value="ABS52090.1"/>
    <property type="molecule type" value="Genomic_DNA"/>
</dbReference>
<keyword evidence="5 6" id="KW-0472">Membrane</keyword>
<evidence type="ECO:0000256" key="1">
    <source>
        <dbReference type="ARBA" id="ARBA00004651"/>
    </source>
</evidence>
<dbReference type="PANTHER" id="PTHR36115:SF4">
    <property type="entry name" value="MEMBRANE PROTEIN"/>
    <property type="match status" value="1"/>
</dbReference>
<reference evidence="9" key="1">
    <citation type="submission" date="2007-07" db="EMBL/GenBank/DDBJ databases">
        <title>Complete genome sequence of Campylobacter hominis ATCC BAA-381, a commensal isolated from the human gastrointestinal tract.</title>
        <authorList>
            <person name="Fouts D.E."/>
            <person name="Mongodin E.F."/>
            <person name="Puiu D."/>
            <person name="Sebastian Y."/>
            <person name="Miller W.G."/>
            <person name="Mandrell R.E."/>
            <person name="Nelson K.E."/>
        </authorList>
    </citation>
    <scope>NUCLEOTIDE SEQUENCE [LARGE SCALE GENOMIC DNA]</scope>
    <source>
        <strain evidence="9">ATCC BAA-381 / LMG 19568 / NCTC 13146 / CH001A</strain>
    </source>
</reference>
<proteinExistence type="predicted"/>
<organism evidence="8 9">
    <name type="scientific">Campylobacter hominis (strain ATCC BAA-381 / DSM 21671 / CCUG 45161 / LMG 19568 / NCTC 13146 / CH001A)</name>
    <dbReference type="NCBI Taxonomy" id="360107"/>
    <lineage>
        <taxon>Bacteria</taxon>
        <taxon>Pseudomonadati</taxon>
        <taxon>Campylobacterota</taxon>
        <taxon>Epsilonproteobacteria</taxon>
        <taxon>Campylobacterales</taxon>
        <taxon>Campylobacteraceae</taxon>
        <taxon>Campylobacter</taxon>
    </lineage>
</organism>
<evidence type="ECO:0000313" key="9">
    <source>
        <dbReference type="Proteomes" id="UP000002407"/>
    </source>
</evidence>
<dbReference type="HOGENOM" id="CLU_053152_5_0_7"/>
<keyword evidence="2" id="KW-1003">Cell membrane</keyword>
<dbReference type="PANTHER" id="PTHR36115">
    <property type="entry name" value="PROLINE-RICH ANTIGEN HOMOLOG-RELATED"/>
    <property type="match status" value="1"/>
</dbReference>
<evidence type="ECO:0000256" key="6">
    <source>
        <dbReference type="SAM" id="Phobius"/>
    </source>
</evidence>
<dbReference type="Proteomes" id="UP000002407">
    <property type="component" value="Chromosome"/>
</dbReference>
<feature type="domain" description="RDD" evidence="7">
    <location>
        <begin position="10"/>
        <end position="134"/>
    </location>
</feature>
<dbReference type="OrthoDB" id="5358104at2"/>
<feature type="transmembrane region" description="Helical" evidence="6">
    <location>
        <begin position="46"/>
        <end position="71"/>
    </location>
</feature>
<feature type="transmembrane region" description="Helical" evidence="6">
    <location>
        <begin position="102"/>
        <end position="121"/>
    </location>
</feature>